<keyword evidence="2" id="KW-0238">DNA-binding</keyword>
<dbReference type="PANTHER" id="PTHR30146:SF153">
    <property type="entry name" value="LACTOSE OPERON REPRESSOR"/>
    <property type="match status" value="1"/>
</dbReference>
<dbReference type="Pfam" id="PF00356">
    <property type="entry name" value="LacI"/>
    <property type="match status" value="1"/>
</dbReference>
<dbReference type="OrthoDB" id="252678at2"/>
<dbReference type="Gene3D" id="1.10.260.40">
    <property type="entry name" value="lambda repressor-like DNA-binding domains"/>
    <property type="match status" value="1"/>
</dbReference>
<dbReference type="InterPro" id="IPR046335">
    <property type="entry name" value="LacI/GalR-like_sensor"/>
</dbReference>
<dbReference type="Gene3D" id="3.40.50.2300">
    <property type="match status" value="2"/>
</dbReference>
<dbReference type="EMBL" id="CP006272">
    <property type="protein sequence ID" value="AGZ43732.1"/>
    <property type="molecule type" value="Genomic_DNA"/>
</dbReference>
<gene>
    <name evidence="5" type="ORF">AFR_27355</name>
</gene>
<keyword evidence="3" id="KW-0804">Transcription</keyword>
<evidence type="ECO:0000313" key="6">
    <source>
        <dbReference type="Proteomes" id="UP000017746"/>
    </source>
</evidence>
<dbReference type="InterPro" id="IPR000843">
    <property type="entry name" value="HTH_LacI"/>
</dbReference>
<dbReference type="Proteomes" id="UP000017746">
    <property type="component" value="Chromosome"/>
</dbReference>
<evidence type="ECO:0000313" key="5">
    <source>
        <dbReference type="EMBL" id="AGZ43732.1"/>
    </source>
</evidence>
<keyword evidence="6" id="KW-1185">Reference proteome</keyword>
<dbReference type="SUPFAM" id="SSF53822">
    <property type="entry name" value="Periplasmic binding protein-like I"/>
    <property type="match status" value="1"/>
</dbReference>
<evidence type="ECO:0000256" key="3">
    <source>
        <dbReference type="ARBA" id="ARBA00023163"/>
    </source>
</evidence>
<dbReference type="PROSITE" id="PS50932">
    <property type="entry name" value="HTH_LACI_2"/>
    <property type="match status" value="1"/>
</dbReference>
<dbReference type="InterPro" id="IPR028082">
    <property type="entry name" value="Peripla_BP_I"/>
</dbReference>
<dbReference type="AlphaFoldDB" id="U5W3Y2"/>
<dbReference type="Pfam" id="PF13377">
    <property type="entry name" value="Peripla_BP_3"/>
    <property type="match status" value="1"/>
</dbReference>
<accession>U5W3Y2</accession>
<dbReference type="SMART" id="SM00354">
    <property type="entry name" value="HTH_LACI"/>
    <property type="match status" value="1"/>
</dbReference>
<dbReference type="KEGG" id="afs:AFR_27355"/>
<dbReference type="eggNOG" id="COG1609">
    <property type="taxonomic scope" value="Bacteria"/>
</dbReference>
<dbReference type="STRING" id="1246995.AFR_27355"/>
<feature type="domain" description="HTH lacI-type" evidence="4">
    <location>
        <begin position="2"/>
        <end position="56"/>
    </location>
</feature>
<sequence>MVTSRDVARLAGVSQSTVSYVMSGRRSISPETRRRVEAAIEELAFQPNAGARALKSQRTQVIGLVVPFGPGADTSGLLPFIETIANAAREQDHDVLLVTRDEGSAGLTRLASRSLCDAIVLLDIEARDARIPVAAALTVPVILIGLPEEPLGLPCVDMDFELAGKLAVDHLAANHDRIVVIGHPPDIITRDLNFIRRFRSGTDAAARAHGLPYELHELPERGPAGVIAALDAAGRPRRGERLGLVVPNTEAVQPVLNILTERKLIPGHDVSVVGLCTDVLAESTTPPVTNVSLEPRDVSRRAMRTLFRLLDRDSSVPIDPVDLISPRLTRRQTTLAV</sequence>
<dbReference type="RefSeq" id="WP_023560070.1">
    <property type="nucleotide sequence ID" value="NC_022657.1"/>
</dbReference>
<evidence type="ECO:0000259" key="4">
    <source>
        <dbReference type="PROSITE" id="PS50932"/>
    </source>
</evidence>
<dbReference type="InterPro" id="IPR010982">
    <property type="entry name" value="Lambda_DNA-bd_dom_sf"/>
</dbReference>
<evidence type="ECO:0000256" key="1">
    <source>
        <dbReference type="ARBA" id="ARBA00023015"/>
    </source>
</evidence>
<dbReference type="GO" id="GO:0003700">
    <property type="term" value="F:DNA-binding transcription factor activity"/>
    <property type="evidence" value="ECO:0007669"/>
    <property type="project" value="TreeGrafter"/>
</dbReference>
<dbReference type="PANTHER" id="PTHR30146">
    <property type="entry name" value="LACI-RELATED TRANSCRIPTIONAL REPRESSOR"/>
    <property type="match status" value="1"/>
</dbReference>
<reference evidence="5 6" key="1">
    <citation type="journal article" date="2014" name="J. Biotechnol.">
        <title>Complete genome sequence of the actinobacterium Actinoplanes friuliensis HAG 010964, producer of the lipopeptide antibiotic friulimycin.</title>
        <authorList>
            <person name="Ruckert C."/>
            <person name="Szczepanowski R."/>
            <person name="Albersmeier A."/>
            <person name="Goesmann A."/>
            <person name="Fischer N."/>
            <person name="Steinkamper A."/>
            <person name="Puhler A."/>
            <person name="Biener R."/>
            <person name="Schwartz D."/>
            <person name="Kalinowski J."/>
        </authorList>
    </citation>
    <scope>NUCLEOTIDE SEQUENCE [LARGE SCALE GENOMIC DNA]</scope>
    <source>
        <strain evidence="5 6">DSM 7358</strain>
    </source>
</reference>
<dbReference type="HOGENOM" id="CLU_037628_6_1_11"/>
<organism evidence="5 6">
    <name type="scientific">Actinoplanes friuliensis DSM 7358</name>
    <dbReference type="NCBI Taxonomy" id="1246995"/>
    <lineage>
        <taxon>Bacteria</taxon>
        <taxon>Bacillati</taxon>
        <taxon>Actinomycetota</taxon>
        <taxon>Actinomycetes</taxon>
        <taxon>Micromonosporales</taxon>
        <taxon>Micromonosporaceae</taxon>
        <taxon>Actinoplanes</taxon>
    </lineage>
</organism>
<dbReference type="PATRIC" id="fig|1246995.3.peg.5545"/>
<protein>
    <submittedName>
        <fullName evidence="5">LacI family transcriptional regulator</fullName>
    </submittedName>
</protein>
<dbReference type="CDD" id="cd01392">
    <property type="entry name" value="HTH_LacI"/>
    <property type="match status" value="1"/>
</dbReference>
<name>U5W3Y2_9ACTN</name>
<dbReference type="SUPFAM" id="SSF47413">
    <property type="entry name" value="lambda repressor-like DNA-binding domains"/>
    <property type="match status" value="1"/>
</dbReference>
<keyword evidence="1" id="KW-0805">Transcription regulation</keyword>
<evidence type="ECO:0000256" key="2">
    <source>
        <dbReference type="ARBA" id="ARBA00023125"/>
    </source>
</evidence>
<dbReference type="GO" id="GO:0000976">
    <property type="term" value="F:transcription cis-regulatory region binding"/>
    <property type="evidence" value="ECO:0007669"/>
    <property type="project" value="TreeGrafter"/>
</dbReference>
<proteinExistence type="predicted"/>